<name>A0ABV2J9D5_9FIRM</name>
<dbReference type="Gene3D" id="1.20.5.170">
    <property type="match status" value="1"/>
</dbReference>
<accession>A0ABV2J9D5</accession>
<proteinExistence type="predicted"/>
<comment type="caution">
    <text evidence="2">The sequence shown here is derived from an EMBL/GenBank/DDBJ whole genome shotgun (WGS) entry which is preliminary data.</text>
</comment>
<evidence type="ECO:0000313" key="3">
    <source>
        <dbReference type="Proteomes" id="UP001549162"/>
    </source>
</evidence>
<dbReference type="Proteomes" id="UP001549162">
    <property type="component" value="Unassembled WGS sequence"/>
</dbReference>
<organism evidence="2 3">
    <name type="scientific">Peptoniphilus olsenii</name>
    <dbReference type="NCBI Taxonomy" id="411570"/>
    <lineage>
        <taxon>Bacteria</taxon>
        <taxon>Bacillati</taxon>
        <taxon>Bacillota</taxon>
        <taxon>Tissierellia</taxon>
        <taxon>Tissierellales</taxon>
        <taxon>Peptoniphilaceae</taxon>
        <taxon>Peptoniphilus</taxon>
    </lineage>
</organism>
<gene>
    <name evidence="2" type="ORF">ABID14_000155</name>
</gene>
<keyword evidence="3" id="KW-1185">Reference proteome</keyword>
<keyword evidence="1" id="KW-0175">Coiled coil</keyword>
<sequence length="77" mass="9218">MKYEEQLNDLKERLDKAKNLKYKAEARLEQLNIQKKELLEELSKEGVEPDQLDEEINKLSNEIEELFKKAEDLMPRL</sequence>
<reference evidence="2 3" key="1">
    <citation type="submission" date="2024-06" db="EMBL/GenBank/DDBJ databases">
        <title>Genomic Encyclopedia of Type Strains, Phase IV (KMG-IV): sequencing the most valuable type-strain genomes for metagenomic binning, comparative biology and taxonomic classification.</title>
        <authorList>
            <person name="Goeker M."/>
        </authorList>
    </citation>
    <scope>NUCLEOTIDE SEQUENCE [LARGE SCALE GENOMIC DNA]</scope>
    <source>
        <strain evidence="2 3">DSM 21460</strain>
    </source>
</reference>
<evidence type="ECO:0000256" key="1">
    <source>
        <dbReference type="SAM" id="Coils"/>
    </source>
</evidence>
<evidence type="ECO:0000313" key="2">
    <source>
        <dbReference type="EMBL" id="MET3616535.1"/>
    </source>
</evidence>
<protein>
    <submittedName>
        <fullName evidence="2">Chromosome segregation ATPase</fullName>
    </submittedName>
</protein>
<feature type="coiled-coil region" evidence="1">
    <location>
        <begin position="7"/>
        <end position="69"/>
    </location>
</feature>
<dbReference type="EMBL" id="JBEPMA010000001">
    <property type="protein sequence ID" value="MET3616535.1"/>
    <property type="molecule type" value="Genomic_DNA"/>
</dbReference>